<dbReference type="PANTHER" id="PTHR11177">
    <property type="entry name" value="CHITINASE"/>
    <property type="match status" value="1"/>
</dbReference>
<dbReference type="FunFam" id="3.10.50.10:FF:000001">
    <property type="entry name" value="Chitinase 3-like 1"/>
    <property type="match status" value="1"/>
</dbReference>
<evidence type="ECO:0000256" key="6">
    <source>
        <dbReference type="ARBA" id="ARBA00023295"/>
    </source>
</evidence>
<gene>
    <name evidence="10" type="ORF">KP79_PYT07148</name>
</gene>
<keyword evidence="11" id="KW-1185">Reference proteome</keyword>
<evidence type="ECO:0000256" key="4">
    <source>
        <dbReference type="ARBA" id="ARBA00022801"/>
    </source>
</evidence>
<keyword evidence="3" id="KW-0732">Signal</keyword>
<accession>A0A210QEH0</accession>
<dbReference type="Pfam" id="PF01607">
    <property type="entry name" value="CBM_14"/>
    <property type="match status" value="2"/>
</dbReference>
<dbReference type="SMART" id="SM00636">
    <property type="entry name" value="Glyco_18"/>
    <property type="match status" value="1"/>
</dbReference>
<dbReference type="InterPro" id="IPR036508">
    <property type="entry name" value="Chitin-bd_dom_sf"/>
</dbReference>
<dbReference type="OrthoDB" id="76388at2759"/>
<dbReference type="InterPro" id="IPR029070">
    <property type="entry name" value="Chitinase_insertion_sf"/>
</dbReference>
<dbReference type="InterPro" id="IPR050314">
    <property type="entry name" value="Glycosyl_Hydrlase_18"/>
</dbReference>
<dbReference type="PROSITE" id="PS01095">
    <property type="entry name" value="GH18_1"/>
    <property type="match status" value="1"/>
</dbReference>
<dbReference type="GO" id="GO:0004568">
    <property type="term" value="F:chitinase activity"/>
    <property type="evidence" value="ECO:0007669"/>
    <property type="project" value="TreeGrafter"/>
</dbReference>
<feature type="domain" description="Chitin-binding type-2" evidence="8">
    <location>
        <begin position="402"/>
        <end position="435"/>
    </location>
</feature>
<dbReference type="InterPro" id="IPR001579">
    <property type="entry name" value="Glyco_hydro_18_chit_AS"/>
</dbReference>
<dbReference type="AlphaFoldDB" id="A0A210QEH0"/>
<keyword evidence="4 7" id="KW-0378">Hydrolase</keyword>
<feature type="domain" description="GH18" evidence="9">
    <location>
        <begin position="7"/>
        <end position="376"/>
    </location>
</feature>
<dbReference type="Gene3D" id="3.20.20.80">
    <property type="entry name" value="Glycosidases"/>
    <property type="match status" value="2"/>
</dbReference>
<comment type="caution">
    <text evidence="10">The sequence shown here is derived from an EMBL/GenBank/DDBJ whole genome shotgun (WGS) entry which is preliminary data.</text>
</comment>
<keyword evidence="6 7" id="KW-0326">Glycosidase</keyword>
<evidence type="ECO:0000313" key="10">
    <source>
        <dbReference type="EMBL" id="OWF47140.1"/>
    </source>
</evidence>
<dbReference type="SUPFAM" id="SSF54556">
    <property type="entry name" value="Chitinase insertion domain"/>
    <property type="match status" value="1"/>
</dbReference>
<dbReference type="Gene3D" id="2.170.140.10">
    <property type="entry name" value="Chitin binding domain"/>
    <property type="match status" value="1"/>
</dbReference>
<dbReference type="PROSITE" id="PS51910">
    <property type="entry name" value="GH18_2"/>
    <property type="match status" value="1"/>
</dbReference>
<dbReference type="STRING" id="6573.A0A210QEH0"/>
<dbReference type="GO" id="GO:0008061">
    <property type="term" value="F:chitin binding"/>
    <property type="evidence" value="ECO:0007669"/>
    <property type="project" value="UniProtKB-KW"/>
</dbReference>
<evidence type="ECO:0000313" key="11">
    <source>
        <dbReference type="Proteomes" id="UP000242188"/>
    </source>
</evidence>
<dbReference type="SMART" id="SM00494">
    <property type="entry name" value="ChtBD2"/>
    <property type="match status" value="2"/>
</dbReference>
<dbReference type="InterPro" id="IPR002557">
    <property type="entry name" value="Chitin-bd_dom"/>
</dbReference>
<dbReference type="FunFam" id="3.20.20.80:FF:000007">
    <property type="entry name" value="Acidic mammalian chitinase"/>
    <property type="match status" value="1"/>
</dbReference>
<protein>
    <submittedName>
        <fullName evidence="10">Acidic mammalian chitinase</fullName>
    </submittedName>
</protein>
<evidence type="ECO:0000256" key="2">
    <source>
        <dbReference type="ARBA" id="ARBA00022669"/>
    </source>
</evidence>
<dbReference type="Proteomes" id="UP000242188">
    <property type="component" value="Unassembled WGS sequence"/>
</dbReference>
<dbReference type="GO" id="GO:0006032">
    <property type="term" value="P:chitin catabolic process"/>
    <property type="evidence" value="ECO:0007669"/>
    <property type="project" value="TreeGrafter"/>
</dbReference>
<dbReference type="EMBL" id="NEDP02004030">
    <property type="protein sequence ID" value="OWF47140.1"/>
    <property type="molecule type" value="Genomic_DNA"/>
</dbReference>
<evidence type="ECO:0000256" key="1">
    <source>
        <dbReference type="ARBA" id="ARBA00009121"/>
    </source>
</evidence>
<proteinExistence type="inferred from homology"/>
<evidence type="ECO:0000259" key="9">
    <source>
        <dbReference type="PROSITE" id="PS51910"/>
    </source>
</evidence>
<comment type="similarity">
    <text evidence="1">Belongs to the glycosyl hydrolase 18 family. Chitinase class II subfamily.</text>
</comment>
<dbReference type="Gene3D" id="3.10.50.10">
    <property type="match status" value="1"/>
</dbReference>
<dbReference type="Pfam" id="PF00704">
    <property type="entry name" value="Glyco_hydro_18"/>
    <property type="match status" value="1"/>
</dbReference>
<dbReference type="CDD" id="cd02872">
    <property type="entry name" value="GH18_chitolectin_chitotriosidase"/>
    <property type="match status" value="1"/>
</dbReference>
<dbReference type="InterPro" id="IPR001223">
    <property type="entry name" value="Glyco_hydro18_cat"/>
</dbReference>
<keyword evidence="2" id="KW-0147">Chitin-binding</keyword>
<dbReference type="GO" id="GO:0005576">
    <property type="term" value="C:extracellular region"/>
    <property type="evidence" value="ECO:0007669"/>
    <property type="project" value="InterPro"/>
</dbReference>
<feature type="domain" description="Chitin-binding type-2" evidence="8">
    <location>
        <begin position="484"/>
        <end position="538"/>
    </location>
</feature>
<keyword evidence="5" id="KW-1015">Disulfide bond</keyword>
<sequence length="538" mass="58981">MIALAGYRRVCYHTNWSQYRPGLGKFKVSNIDASLCTHLIYSFAQITDNQLAIYEWNDEQLYQEFNALKLKNPSLKTLLAVGGWNQASTHFSPMVTDPQSRDKFVSSSVTFLRKYGFDGLDLDWEYPGSRGGKTSDKANFATLCKELRQAYEKEAQQTGKERLLLTAAVAAGKKNIDPAYDVIAMALYLDFISIMTYDLHGSWEQVTGHNSPLFPRNSETGIQRQLNMKWASDYWVGLGAPKDKLNIGLASYGRGFTLKDAANHSMGAPVSGASPAGTYTGEAGYLSYYEICKMMESGGTTYRDSEQLVPYYVDGMTWVGYDDEQSISIKVAWLVQEGFGGAMVWALPLDDFNKVCASSDRKFPLTNRIKDELIAAEGGTVPPTVAQATSGTLITAPTLAVNNMCSGKDDGYYKDPTQCSRYFRCVDGQEYFDQCDQSNITTALPATAAPISTKVKAPVTTAVPHSTRAPVTTAAPVTTSAPGFFSCTGRPSGDYPNPTDCSRFIKCANGVAYDFQCPSGTLYGKDTKVCVWAYVAKC</sequence>
<dbReference type="InterPro" id="IPR017853">
    <property type="entry name" value="GH"/>
</dbReference>
<evidence type="ECO:0000259" key="8">
    <source>
        <dbReference type="PROSITE" id="PS50940"/>
    </source>
</evidence>
<evidence type="ECO:0000256" key="3">
    <source>
        <dbReference type="ARBA" id="ARBA00022729"/>
    </source>
</evidence>
<dbReference type="GO" id="GO:0005975">
    <property type="term" value="P:carbohydrate metabolic process"/>
    <property type="evidence" value="ECO:0007669"/>
    <property type="project" value="InterPro"/>
</dbReference>
<dbReference type="InterPro" id="IPR011583">
    <property type="entry name" value="Chitinase_II/V-like_cat"/>
</dbReference>
<name>A0A210QEH0_MIZYE</name>
<dbReference type="PROSITE" id="PS50940">
    <property type="entry name" value="CHIT_BIND_II"/>
    <property type="match status" value="2"/>
</dbReference>
<dbReference type="SUPFAM" id="SSF51445">
    <property type="entry name" value="(Trans)glycosidases"/>
    <property type="match status" value="1"/>
</dbReference>
<dbReference type="SUPFAM" id="SSF57625">
    <property type="entry name" value="Invertebrate chitin-binding proteins"/>
    <property type="match status" value="2"/>
</dbReference>
<evidence type="ECO:0000256" key="7">
    <source>
        <dbReference type="RuleBase" id="RU000489"/>
    </source>
</evidence>
<dbReference type="PANTHER" id="PTHR11177:SF317">
    <property type="entry name" value="CHITINASE 12-RELATED"/>
    <property type="match status" value="1"/>
</dbReference>
<evidence type="ECO:0000256" key="5">
    <source>
        <dbReference type="ARBA" id="ARBA00023157"/>
    </source>
</evidence>
<organism evidence="10 11">
    <name type="scientific">Mizuhopecten yessoensis</name>
    <name type="common">Japanese scallop</name>
    <name type="synonym">Patinopecten yessoensis</name>
    <dbReference type="NCBI Taxonomy" id="6573"/>
    <lineage>
        <taxon>Eukaryota</taxon>
        <taxon>Metazoa</taxon>
        <taxon>Spiralia</taxon>
        <taxon>Lophotrochozoa</taxon>
        <taxon>Mollusca</taxon>
        <taxon>Bivalvia</taxon>
        <taxon>Autobranchia</taxon>
        <taxon>Pteriomorphia</taxon>
        <taxon>Pectinida</taxon>
        <taxon>Pectinoidea</taxon>
        <taxon>Pectinidae</taxon>
        <taxon>Mizuhopecten</taxon>
    </lineage>
</organism>
<reference evidence="10 11" key="1">
    <citation type="journal article" date="2017" name="Nat. Ecol. Evol.">
        <title>Scallop genome provides insights into evolution of bilaterian karyotype and development.</title>
        <authorList>
            <person name="Wang S."/>
            <person name="Zhang J."/>
            <person name="Jiao W."/>
            <person name="Li J."/>
            <person name="Xun X."/>
            <person name="Sun Y."/>
            <person name="Guo X."/>
            <person name="Huan P."/>
            <person name="Dong B."/>
            <person name="Zhang L."/>
            <person name="Hu X."/>
            <person name="Sun X."/>
            <person name="Wang J."/>
            <person name="Zhao C."/>
            <person name="Wang Y."/>
            <person name="Wang D."/>
            <person name="Huang X."/>
            <person name="Wang R."/>
            <person name="Lv J."/>
            <person name="Li Y."/>
            <person name="Zhang Z."/>
            <person name="Liu B."/>
            <person name="Lu W."/>
            <person name="Hui Y."/>
            <person name="Liang J."/>
            <person name="Zhou Z."/>
            <person name="Hou R."/>
            <person name="Li X."/>
            <person name="Liu Y."/>
            <person name="Li H."/>
            <person name="Ning X."/>
            <person name="Lin Y."/>
            <person name="Zhao L."/>
            <person name="Xing Q."/>
            <person name="Dou J."/>
            <person name="Li Y."/>
            <person name="Mao J."/>
            <person name="Guo H."/>
            <person name="Dou H."/>
            <person name="Li T."/>
            <person name="Mu C."/>
            <person name="Jiang W."/>
            <person name="Fu Q."/>
            <person name="Fu X."/>
            <person name="Miao Y."/>
            <person name="Liu J."/>
            <person name="Yu Q."/>
            <person name="Li R."/>
            <person name="Liao H."/>
            <person name="Li X."/>
            <person name="Kong Y."/>
            <person name="Jiang Z."/>
            <person name="Chourrout D."/>
            <person name="Li R."/>
            <person name="Bao Z."/>
        </authorList>
    </citation>
    <scope>NUCLEOTIDE SEQUENCE [LARGE SCALE GENOMIC DNA]</scope>
    <source>
        <strain evidence="10 11">PY_sf001</strain>
    </source>
</reference>